<evidence type="ECO:0008006" key="4">
    <source>
        <dbReference type="Google" id="ProtNLM"/>
    </source>
</evidence>
<keyword evidence="1" id="KW-1133">Transmembrane helix</keyword>
<gene>
    <name evidence="2" type="ORF">H8717_09715</name>
</gene>
<keyword evidence="3" id="KW-1185">Reference proteome</keyword>
<proteinExistence type="predicted"/>
<dbReference type="InterPro" id="IPR010540">
    <property type="entry name" value="CmpB_TMEM229"/>
</dbReference>
<keyword evidence="1" id="KW-0812">Transmembrane</keyword>
<dbReference type="Proteomes" id="UP000658131">
    <property type="component" value="Unassembled WGS sequence"/>
</dbReference>
<sequence>MARRRIAEAAILYTIGSLGYCLLELSWRGYTHWSMAVTGGICFFLLYQIDVRFSHRPLLWRCFAGALAVTAVEFAVGCVVNLALGWGVWDYSRMPMQLWGQICLPFFLLWFLLCIPVLGVTGVLRCSLFRKGEGRAP</sequence>
<feature type="transmembrane region" description="Helical" evidence="1">
    <location>
        <begin position="58"/>
        <end position="86"/>
    </location>
</feature>
<feature type="transmembrane region" description="Helical" evidence="1">
    <location>
        <begin position="98"/>
        <end position="124"/>
    </location>
</feature>
<comment type="caution">
    <text evidence="2">The sequence shown here is derived from an EMBL/GenBank/DDBJ whole genome shotgun (WGS) entry which is preliminary data.</text>
</comment>
<keyword evidence="1" id="KW-0472">Membrane</keyword>
<reference evidence="2 3" key="1">
    <citation type="submission" date="2020-08" db="EMBL/GenBank/DDBJ databases">
        <title>Genome public.</title>
        <authorList>
            <person name="Liu C."/>
            <person name="Sun Q."/>
        </authorList>
    </citation>
    <scope>NUCLEOTIDE SEQUENCE [LARGE SCALE GENOMIC DNA]</scope>
    <source>
        <strain evidence="2 3">BX1</strain>
    </source>
</reference>
<name>A0ABR7NJU6_9FIRM</name>
<dbReference type="Pfam" id="PF06541">
    <property type="entry name" value="ABC_trans_CmpB"/>
    <property type="match status" value="1"/>
</dbReference>
<evidence type="ECO:0000313" key="2">
    <source>
        <dbReference type="EMBL" id="MBC8576678.1"/>
    </source>
</evidence>
<dbReference type="EMBL" id="JACRTB010000014">
    <property type="protein sequence ID" value="MBC8576678.1"/>
    <property type="molecule type" value="Genomic_DNA"/>
</dbReference>
<accession>A0ABR7NJU6</accession>
<evidence type="ECO:0000313" key="3">
    <source>
        <dbReference type="Proteomes" id="UP000658131"/>
    </source>
</evidence>
<dbReference type="RefSeq" id="WP_262400183.1">
    <property type="nucleotide sequence ID" value="NZ_JACRTB010000014.1"/>
</dbReference>
<organism evidence="2 3">
    <name type="scientific">Yanshouia hominis</name>
    <dbReference type="NCBI Taxonomy" id="2763673"/>
    <lineage>
        <taxon>Bacteria</taxon>
        <taxon>Bacillati</taxon>
        <taxon>Bacillota</taxon>
        <taxon>Clostridia</taxon>
        <taxon>Eubacteriales</taxon>
        <taxon>Oscillospiraceae</taxon>
        <taxon>Yanshouia</taxon>
    </lineage>
</organism>
<evidence type="ECO:0000256" key="1">
    <source>
        <dbReference type="SAM" id="Phobius"/>
    </source>
</evidence>
<feature type="transmembrane region" description="Helical" evidence="1">
    <location>
        <begin position="33"/>
        <end position="51"/>
    </location>
</feature>
<protein>
    <recommendedName>
        <fullName evidence="4">ABC-transporter type IV</fullName>
    </recommendedName>
</protein>
<feature type="transmembrane region" description="Helical" evidence="1">
    <location>
        <begin position="7"/>
        <end position="27"/>
    </location>
</feature>